<evidence type="ECO:0000256" key="9">
    <source>
        <dbReference type="ARBA" id="ARBA00023065"/>
    </source>
</evidence>
<feature type="transmembrane region" description="Helical" evidence="12">
    <location>
        <begin position="415"/>
        <end position="436"/>
    </location>
</feature>
<keyword evidence="14" id="KW-1185">Reference proteome</keyword>
<dbReference type="GO" id="GO:0005743">
    <property type="term" value="C:mitochondrial inner membrane"/>
    <property type="evidence" value="ECO:0007669"/>
    <property type="project" value="UniProtKB-SubCell"/>
</dbReference>
<keyword evidence="8 12" id="KW-1133">Transmembrane helix</keyword>
<dbReference type="GO" id="GO:0015095">
    <property type="term" value="F:magnesium ion transmembrane transporter activity"/>
    <property type="evidence" value="ECO:0007669"/>
    <property type="project" value="UniProtKB-ARBA"/>
</dbReference>
<keyword evidence="4 12" id="KW-0812">Transmembrane</keyword>
<reference evidence="13 14" key="3">
    <citation type="journal article" date="2015" name="Genome Announc.">
        <title>Draft Genome Sequence of the Archiascomycetous Yeast Saitoella complicata.</title>
        <authorList>
            <person name="Yamauchi K."/>
            <person name="Kondo S."/>
            <person name="Hamamoto M."/>
            <person name="Takahashi Y."/>
            <person name="Ogura Y."/>
            <person name="Hayashi T."/>
            <person name="Nishida H."/>
        </authorList>
    </citation>
    <scope>NUCLEOTIDE SEQUENCE [LARGE SCALE GENOMIC DNA]</scope>
    <source>
        <strain evidence="13 14">NRRL Y-17804</strain>
    </source>
</reference>
<dbReference type="CDD" id="cd12823">
    <property type="entry name" value="Mrs2_Mfm1p-like"/>
    <property type="match status" value="1"/>
</dbReference>
<evidence type="ECO:0000256" key="11">
    <source>
        <dbReference type="ARBA" id="ARBA00023136"/>
    </source>
</evidence>
<evidence type="ECO:0000256" key="12">
    <source>
        <dbReference type="RuleBase" id="RU366042"/>
    </source>
</evidence>
<protein>
    <recommendedName>
        <fullName evidence="12">Magnesium transporter</fullName>
    </recommendedName>
</protein>
<dbReference type="Pfam" id="PF22099">
    <property type="entry name" value="MRS2-like"/>
    <property type="match status" value="1"/>
</dbReference>
<evidence type="ECO:0000256" key="1">
    <source>
        <dbReference type="ARBA" id="ARBA00004448"/>
    </source>
</evidence>
<evidence type="ECO:0000256" key="3">
    <source>
        <dbReference type="ARBA" id="ARBA00022448"/>
    </source>
</evidence>
<dbReference type="Gene3D" id="1.20.58.340">
    <property type="entry name" value="Magnesium transport protein CorA, transmembrane region"/>
    <property type="match status" value="1"/>
</dbReference>
<proteinExistence type="inferred from homology"/>
<keyword evidence="11 12" id="KW-0472">Membrane</keyword>
<dbReference type="Gene3D" id="2.40.128.330">
    <property type="match status" value="1"/>
</dbReference>
<evidence type="ECO:0000256" key="6">
    <source>
        <dbReference type="ARBA" id="ARBA00022842"/>
    </source>
</evidence>
<evidence type="ECO:0000313" key="14">
    <source>
        <dbReference type="Proteomes" id="UP000033140"/>
    </source>
</evidence>
<dbReference type="EMBL" id="BACD03000011">
    <property type="protein sequence ID" value="GAO47799.1"/>
    <property type="molecule type" value="Genomic_DNA"/>
</dbReference>
<dbReference type="Proteomes" id="UP000033140">
    <property type="component" value="Unassembled WGS sequence"/>
</dbReference>
<dbReference type="InterPro" id="IPR039204">
    <property type="entry name" value="MRS2-like"/>
</dbReference>
<dbReference type="OMA" id="MIPIRSS"/>
<accession>A0A0E9ND80</accession>
<dbReference type="PANTHER" id="PTHR13890">
    <property type="entry name" value="RNA SPLICING PROTEIN MRS2, MITOCHONDRIAL"/>
    <property type="match status" value="1"/>
</dbReference>
<dbReference type="GO" id="GO:0045016">
    <property type="term" value="P:mitochondrial magnesium ion transmembrane transport"/>
    <property type="evidence" value="ECO:0007669"/>
    <property type="project" value="UniProtKB-ARBA"/>
</dbReference>
<evidence type="ECO:0000256" key="7">
    <source>
        <dbReference type="ARBA" id="ARBA00022946"/>
    </source>
</evidence>
<reference evidence="13 14" key="2">
    <citation type="journal article" date="2014" name="J. Gen. Appl. Microbiol.">
        <title>The early diverging ascomycetous budding yeast Saitoella complicata has three histone deacetylases belonging to the Clr6, Hos2, and Rpd3 lineages.</title>
        <authorList>
            <person name="Nishida H."/>
            <person name="Matsumoto T."/>
            <person name="Kondo S."/>
            <person name="Hamamoto M."/>
            <person name="Yoshikawa H."/>
        </authorList>
    </citation>
    <scope>NUCLEOTIDE SEQUENCE [LARGE SCALE GENOMIC DNA]</scope>
    <source>
        <strain evidence="13 14">NRRL Y-17804</strain>
    </source>
</reference>
<evidence type="ECO:0000256" key="2">
    <source>
        <dbReference type="ARBA" id="ARBA00009765"/>
    </source>
</evidence>
<comment type="caution">
    <text evidence="13">The sequence shown here is derived from an EMBL/GenBank/DDBJ whole genome shotgun (WGS) entry which is preliminary data.</text>
</comment>
<comment type="similarity">
    <text evidence="2 12">Belongs to the CorA metal ion transporter (MIT) (TC 1.A.35) family.</text>
</comment>
<dbReference type="FunFam" id="2.40.128.330:FF:000002">
    <property type="entry name" value="Inner membrane magnesium transporter mrs2"/>
    <property type="match status" value="1"/>
</dbReference>
<comment type="subcellular location">
    <subcellularLocation>
        <location evidence="1 12">Mitochondrion inner membrane</location>
        <topology evidence="1 12">Multi-pass membrane protein</topology>
    </subcellularLocation>
</comment>
<evidence type="ECO:0000256" key="10">
    <source>
        <dbReference type="ARBA" id="ARBA00023128"/>
    </source>
</evidence>
<evidence type="ECO:0000256" key="5">
    <source>
        <dbReference type="ARBA" id="ARBA00022792"/>
    </source>
</evidence>
<reference evidence="13 14" key="1">
    <citation type="journal article" date="2011" name="J. Gen. Appl. Microbiol.">
        <title>Draft genome sequencing of the enigmatic yeast Saitoella complicata.</title>
        <authorList>
            <person name="Nishida H."/>
            <person name="Hamamoto M."/>
            <person name="Sugiyama J."/>
        </authorList>
    </citation>
    <scope>NUCLEOTIDE SEQUENCE [LARGE SCALE GENOMIC DNA]</scope>
    <source>
        <strain evidence="13 14">NRRL Y-17804</strain>
    </source>
</reference>
<name>A0A0E9ND80_SAICN</name>
<organism evidence="13 14">
    <name type="scientific">Saitoella complicata (strain BCRC 22490 / CBS 7301 / JCM 7358 / NBRC 10748 / NRRL Y-17804)</name>
    <dbReference type="NCBI Taxonomy" id="698492"/>
    <lineage>
        <taxon>Eukaryota</taxon>
        <taxon>Fungi</taxon>
        <taxon>Dikarya</taxon>
        <taxon>Ascomycota</taxon>
        <taxon>Taphrinomycotina</taxon>
        <taxon>Taphrinomycotina incertae sedis</taxon>
        <taxon>Saitoella</taxon>
    </lineage>
</organism>
<keyword evidence="10" id="KW-0496">Mitochondrion</keyword>
<keyword evidence="7" id="KW-0809">Transit peptide</keyword>
<keyword evidence="9 12" id="KW-0406">Ion transport</keyword>
<keyword evidence="5 12" id="KW-0999">Mitochondrion inner membrane</keyword>
<evidence type="ECO:0000313" key="13">
    <source>
        <dbReference type="EMBL" id="GAO47799.1"/>
    </source>
</evidence>
<keyword evidence="3 12" id="KW-0813">Transport</keyword>
<dbReference type="AlphaFoldDB" id="A0A0E9ND80"/>
<gene>
    <name evidence="13" type="ORF">G7K_1997-t1</name>
</gene>
<evidence type="ECO:0000256" key="8">
    <source>
        <dbReference type="ARBA" id="ARBA00022989"/>
    </source>
</evidence>
<dbReference type="FunFam" id="1.20.58.340:FF:000005">
    <property type="entry name" value="Inner membrane magnesium transporter MRS2"/>
    <property type="match status" value="1"/>
</dbReference>
<feature type="transmembrane region" description="Helical" evidence="12">
    <location>
        <begin position="384"/>
        <end position="403"/>
    </location>
</feature>
<evidence type="ECO:0000256" key="4">
    <source>
        <dbReference type="ARBA" id="ARBA00022692"/>
    </source>
</evidence>
<keyword evidence="6 12" id="KW-0460">Magnesium</keyword>
<dbReference type="PANTHER" id="PTHR13890:SF0">
    <property type="entry name" value="MAGNESIUM TRANSPORTER MRS2 HOMOLOG, MITOCHONDRIAL"/>
    <property type="match status" value="1"/>
</dbReference>
<sequence length="501" mass="55928">MLPARQAIRCTFELPSKAFFTSDLHSSIRLVSSRLAFKRSICGSPTPQPSSGTSPFSTAASLFRINATKQRPRNPPTTSEWITARIGIRHLTKGRKPTNYLLSGTEPSPHTVILERSLVPHKNELLLRCTEFDAKGNVKVASGEFRKSELCTKHGLLPRDLRKVDTGHTIVPLILVRKNSILINLLHIRALIKADTVLLFDVIGSTDSHTQSVFMYDLEGKLRQGSKAMGGLPYELRAFEAILISVTSALESEMQVLRKMVNNLLVELEEGIDRDKLRQLLVYSKKLSTFEQKATLVRDALDEMLEQDEDLAGMYLSEKLQKGSDRPADQHDEVEMLLESYLKQTDEIVQTVENLSSNIRNTEEIVNIILDANRNSLMLLELKVSMLTLGIGSGALIAGLLGMNLKNFMEDSNAAFATVSMLAVSLSLLISATGLYRLRKTQRLTMWAEDNALGKKGGRADFTLGISSQRGERAFYPFKIPKNHLKYRRSFENAIITNPNA</sequence>
<dbReference type="STRING" id="698492.A0A0E9ND80"/>